<evidence type="ECO:0000259" key="5">
    <source>
        <dbReference type="Pfam" id="PF03976"/>
    </source>
</evidence>
<name>A0A143HPP3_MICTH</name>
<evidence type="ECO:0000256" key="3">
    <source>
        <dbReference type="ARBA" id="ARBA00022777"/>
    </source>
</evidence>
<dbReference type="PANTHER" id="PTHR34383">
    <property type="entry name" value="POLYPHOSPHATE:AMP PHOSPHOTRANSFERASE-RELATED"/>
    <property type="match status" value="1"/>
</dbReference>
<dbReference type="OrthoDB" id="9775224at2"/>
<sequence>MNYYEKFRVKPGSKVHLDNIDASFKGEHENHRSALPEIQDYNRKIRDLQYLMYAEHKHSLLICLQGRDAAGKDGTINHVLSAMNPQGCTVTGFKQPTAEELDHDFLWRCHKAVPRRGNVAIFNRSHYEDVLVQRVHQMVPKEVWSKRYDHINNFEKLLTDNNTLILKFYLHIDAKEQLARFKKRIDDPTRHWKISESDYTEACYWDAYTGAFQDALEKCSTDYAPWFVIPSNHKWFRNLAISHIVAKAMESLDMAFPKPTENIDEIKKKYHSLDQREQKKGLISGEKKSPKKKK</sequence>
<dbReference type="SUPFAM" id="SSF52540">
    <property type="entry name" value="P-loop containing nucleoside triphosphate hydrolases"/>
    <property type="match status" value="1"/>
</dbReference>
<feature type="region of interest" description="Disordered" evidence="4">
    <location>
        <begin position="270"/>
        <end position="294"/>
    </location>
</feature>
<evidence type="ECO:0000256" key="4">
    <source>
        <dbReference type="SAM" id="MobiDB-lite"/>
    </source>
</evidence>
<dbReference type="GeneID" id="76608988"/>
<dbReference type="PIRSF" id="PIRSF028756">
    <property type="entry name" value="PPK2_prd"/>
    <property type="match status" value="1"/>
</dbReference>
<dbReference type="AlphaFoldDB" id="A0A143HPP3"/>
<dbReference type="Proteomes" id="UP000076077">
    <property type="component" value="Chromosome"/>
</dbReference>
<dbReference type="GO" id="GO:0006797">
    <property type="term" value="P:polyphosphate metabolic process"/>
    <property type="evidence" value="ECO:0007669"/>
    <property type="project" value="InterPro"/>
</dbReference>
<evidence type="ECO:0000313" key="6">
    <source>
        <dbReference type="EMBL" id="AMX03400.1"/>
    </source>
</evidence>
<dbReference type="PANTHER" id="PTHR34383:SF3">
    <property type="entry name" value="POLYPHOSPHATE:AMP PHOSPHOTRANSFERASE"/>
    <property type="match status" value="1"/>
</dbReference>
<keyword evidence="8" id="KW-1185">Reference proteome</keyword>
<dbReference type="RefSeq" id="WP_067155521.1">
    <property type="nucleotide sequence ID" value="NZ_CP014864.1"/>
</dbReference>
<feature type="compositionally biased region" description="Basic and acidic residues" evidence="4">
    <location>
        <begin position="270"/>
        <end position="288"/>
    </location>
</feature>
<evidence type="ECO:0000256" key="1">
    <source>
        <dbReference type="ARBA" id="ARBA00009924"/>
    </source>
</evidence>
<protein>
    <submittedName>
        <fullName evidence="6 7">Polyphosphate kinase 2</fullName>
    </submittedName>
</protein>
<proteinExistence type="inferred from homology"/>
<reference evidence="8" key="1">
    <citation type="submission" date="2016-03" db="EMBL/GenBank/DDBJ databases">
        <authorList>
            <person name="Lee Y.-S."/>
            <person name="Choi Y.-L."/>
        </authorList>
    </citation>
    <scope>NUCLEOTIDE SEQUENCE [LARGE SCALE GENOMIC DNA]</scope>
    <source>
        <strain evidence="8">DAU221</strain>
    </source>
</reference>
<feature type="domain" description="Polyphosphate kinase-2-related" evidence="5">
    <location>
        <begin position="38"/>
        <end position="252"/>
    </location>
</feature>
<dbReference type="InterPro" id="IPR022488">
    <property type="entry name" value="PPK2-related"/>
</dbReference>
<dbReference type="EMBL" id="JAPHQB010000023">
    <property type="protein sequence ID" value="MCX2802740.1"/>
    <property type="molecule type" value="Genomic_DNA"/>
</dbReference>
<keyword evidence="2" id="KW-0808">Transferase</keyword>
<evidence type="ECO:0000313" key="8">
    <source>
        <dbReference type="Proteomes" id="UP000076077"/>
    </source>
</evidence>
<evidence type="ECO:0000256" key="2">
    <source>
        <dbReference type="ARBA" id="ARBA00022679"/>
    </source>
</evidence>
<reference evidence="7" key="3">
    <citation type="submission" date="2022-11" db="EMBL/GenBank/DDBJ databases">
        <title>Chitin-degrading and fungicidal potential of chitinolytic bacterial strains from marine environment of the Pacific Ocean regions.</title>
        <authorList>
            <person name="Pentekhina I."/>
            <person name="Nedashkovskaya O."/>
            <person name="Seitkalieva A."/>
            <person name="Podvolotskaya A."/>
            <person name="Tekutyeva L."/>
            <person name="Balabanova L."/>
        </authorList>
    </citation>
    <scope>NUCLEOTIDE SEQUENCE</scope>
    <source>
        <strain evidence="7">KMM 6838</strain>
    </source>
</reference>
<dbReference type="EMBL" id="CP014864">
    <property type="protein sequence ID" value="AMX03400.1"/>
    <property type="molecule type" value="Genomic_DNA"/>
</dbReference>
<keyword evidence="3 6" id="KW-0418">Kinase</keyword>
<dbReference type="NCBIfam" id="TIGR03709">
    <property type="entry name" value="PPK2_rel_1"/>
    <property type="match status" value="1"/>
</dbReference>
<dbReference type="InterPro" id="IPR027417">
    <property type="entry name" value="P-loop_NTPase"/>
</dbReference>
<accession>A0A143HPP3</accession>
<dbReference type="KEGG" id="mthd:A3224_13145"/>
<organism evidence="6 8">
    <name type="scientific">Microbulbifer thermotolerans</name>
    <dbReference type="NCBI Taxonomy" id="252514"/>
    <lineage>
        <taxon>Bacteria</taxon>
        <taxon>Pseudomonadati</taxon>
        <taxon>Pseudomonadota</taxon>
        <taxon>Gammaproteobacteria</taxon>
        <taxon>Cellvibrionales</taxon>
        <taxon>Microbulbiferaceae</taxon>
        <taxon>Microbulbifer</taxon>
    </lineage>
</organism>
<comment type="similarity">
    <text evidence="1">Belongs to the polyphosphate kinase 2 (PPK2) family. Class I subfamily.</text>
</comment>
<evidence type="ECO:0000313" key="7">
    <source>
        <dbReference type="EMBL" id="MCX2802740.1"/>
    </source>
</evidence>
<dbReference type="GO" id="GO:0008976">
    <property type="term" value="F:polyphosphate kinase activity"/>
    <property type="evidence" value="ECO:0007669"/>
    <property type="project" value="InterPro"/>
</dbReference>
<dbReference type="Proteomes" id="UP001209730">
    <property type="component" value="Unassembled WGS sequence"/>
</dbReference>
<dbReference type="InterPro" id="IPR016898">
    <property type="entry name" value="Polyphosphate_phosphotransfera"/>
</dbReference>
<gene>
    <name evidence="6" type="ORF">A3224_13145</name>
    <name evidence="7" type="ORF">OQJ68_13175</name>
</gene>
<reference evidence="6" key="2">
    <citation type="submission" date="2016-03" db="EMBL/GenBank/DDBJ databases">
        <authorList>
            <person name="Ploux O."/>
        </authorList>
    </citation>
    <scope>NUCLEOTIDE SEQUENCE [LARGE SCALE GENOMIC DNA]</scope>
    <source>
        <strain evidence="6">DAU221</strain>
    </source>
</reference>
<dbReference type="Gene3D" id="3.40.50.300">
    <property type="entry name" value="P-loop containing nucleotide triphosphate hydrolases"/>
    <property type="match status" value="1"/>
</dbReference>
<dbReference type="STRING" id="252514.A3224_13145"/>
<dbReference type="Pfam" id="PF03976">
    <property type="entry name" value="PPK2"/>
    <property type="match status" value="1"/>
</dbReference>
<dbReference type="InterPro" id="IPR022300">
    <property type="entry name" value="PPK2-rel_1"/>
</dbReference>